<dbReference type="PANTHER" id="PTHR46348:SF1">
    <property type="entry name" value="DELETED IN LUNG AND ESOPHAGEAL CANCER PROTEIN 1"/>
    <property type="match status" value="1"/>
</dbReference>
<comment type="caution">
    <text evidence="7">The sequence shown here is derived from an EMBL/GenBank/DDBJ whole genome shotgun (WGS) entry which is preliminary data.</text>
</comment>
<dbReference type="GO" id="GO:0008285">
    <property type="term" value="P:negative regulation of cell population proliferation"/>
    <property type="evidence" value="ECO:0007669"/>
    <property type="project" value="InterPro"/>
</dbReference>
<dbReference type="RefSeq" id="XP_044544369.1">
    <property type="nucleotide sequence ID" value="XM_044685716.1"/>
</dbReference>
<evidence type="ECO:0000256" key="5">
    <source>
        <dbReference type="ARBA" id="ARBA00023273"/>
    </source>
</evidence>
<evidence type="ECO:0000313" key="7">
    <source>
        <dbReference type="EMBL" id="KAG2375195.1"/>
    </source>
</evidence>
<dbReference type="PANTHER" id="PTHR46348">
    <property type="entry name" value="DELETED IN LUNG AND ESOPHAGEAL CANCER PROTEIN 1"/>
    <property type="match status" value="1"/>
</dbReference>
<comment type="subcellular location">
    <subcellularLocation>
        <location evidence="1">Cell projection</location>
        <location evidence="1">Cilium</location>
    </subcellularLocation>
    <subcellularLocation>
        <location evidence="2">Cytoplasm</location>
    </subcellularLocation>
</comment>
<dbReference type="Pfam" id="PF22544">
    <property type="entry name" value="HYDIN_VesB_CFA65-like_Ig"/>
    <property type="match status" value="1"/>
</dbReference>
<evidence type="ECO:0000256" key="3">
    <source>
        <dbReference type="ARBA" id="ARBA00022490"/>
    </source>
</evidence>
<keyword evidence="4" id="KW-0969">Cilium</keyword>
<dbReference type="InterPro" id="IPR033304">
    <property type="entry name" value="DLEC1"/>
</dbReference>
<dbReference type="GeneID" id="68102653"/>
<dbReference type="InterPro" id="IPR008962">
    <property type="entry name" value="PapD-like_sf"/>
</dbReference>
<dbReference type="EMBL" id="PYSW02000040">
    <property type="protein sequence ID" value="KAG2375195.1"/>
    <property type="molecule type" value="Genomic_DNA"/>
</dbReference>
<dbReference type="GO" id="GO:0015631">
    <property type="term" value="F:tubulin binding"/>
    <property type="evidence" value="ECO:0007669"/>
    <property type="project" value="TreeGrafter"/>
</dbReference>
<organism evidence="7 8">
    <name type="scientific">Naegleria lovaniensis</name>
    <name type="common">Amoeba</name>
    <dbReference type="NCBI Taxonomy" id="51637"/>
    <lineage>
        <taxon>Eukaryota</taxon>
        <taxon>Discoba</taxon>
        <taxon>Heterolobosea</taxon>
        <taxon>Tetramitia</taxon>
        <taxon>Eutetramitia</taxon>
        <taxon>Vahlkampfiidae</taxon>
        <taxon>Naegleria</taxon>
    </lineage>
</organism>
<dbReference type="AlphaFoldDB" id="A0AA88GCU6"/>
<evidence type="ECO:0000256" key="2">
    <source>
        <dbReference type="ARBA" id="ARBA00004496"/>
    </source>
</evidence>
<dbReference type="GO" id="GO:0005929">
    <property type="term" value="C:cilium"/>
    <property type="evidence" value="ECO:0007669"/>
    <property type="project" value="TreeGrafter"/>
</dbReference>
<evidence type="ECO:0000313" key="8">
    <source>
        <dbReference type="Proteomes" id="UP000816034"/>
    </source>
</evidence>
<dbReference type="SUPFAM" id="SSF49354">
    <property type="entry name" value="PapD-like"/>
    <property type="match status" value="1"/>
</dbReference>
<evidence type="ECO:0000256" key="1">
    <source>
        <dbReference type="ARBA" id="ARBA00004138"/>
    </source>
</evidence>
<protein>
    <recommendedName>
        <fullName evidence="6">HYDIN/VesB/CFA65-like Ig-like domain-containing protein</fullName>
    </recommendedName>
</protein>
<dbReference type="Proteomes" id="UP000816034">
    <property type="component" value="Unassembled WGS sequence"/>
</dbReference>
<evidence type="ECO:0000259" key="6">
    <source>
        <dbReference type="Pfam" id="PF22544"/>
    </source>
</evidence>
<reference evidence="7 8" key="1">
    <citation type="journal article" date="2018" name="BMC Genomics">
        <title>The genome of Naegleria lovaniensis, the basis for a comparative approach to unravel pathogenicity factors of the human pathogenic amoeba N. fowleri.</title>
        <authorList>
            <person name="Liechti N."/>
            <person name="Schurch N."/>
            <person name="Bruggmann R."/>
            <person name="Wittwer M."/>
        </authorList>
    </citation>
    <scope>NUCLEOTIDE SEQUENCE [LARGE SCALE GENOMIC DNA]</scope>
    <source>
        <strain evidence="7 8">ATCC 30569</strain>
    </source>
</reference>
<keyword evidence="5" id="KW-0966">Cell projection</keyword>
<dbReference type="Gene3D" id="2.60.40.10">
    <property type="entry name" value="Immunoglobulins"/>
    <property type="match status" value="5"/>
</dbReference>
<dbReference type="InterPro" id="IPR053879">
    <property type="entry name" value="HYDIN_VesB_CFA65-like_Ig"/>
</dbReference>
<name>A0AA88GCU6_NAELO</name>
<sequence>MQNNTQKLRSIQQLRENQPYNGALLECIPSPVVFEYYDEFGKYEMIVEVLNRSAIPTAIRLKNHSNKFFKVKRVDASEGKIAPGLSAKILVTFQPDSLLDYTEQISIISASKDEIILPLLGRRKRPLLTLPRIIDLGHCFIGTEISKEIKCKNTGGKGNFLFQKDYDPTTNIRFLFSSLNEFDHSQIIEVSPFIISPKYFSLEGNEEIPITITFRPVSVGDHEQSVFLIFDNEQVFEIKIQGFGQYPNIELCAISNITNFDRKSHPSLLCFENVYPFQKSPPQYLTHYNDSDIAVDFEWRYINEYADIPVQTHTLNLPFSIKPSSGRIDPRQHINFEVRFTPKELGIYSGYFILFLNNVPIPASCDHPHFYYYKAGFSWFKNSILNSLTTSDPLKYFSSYDEDVDSIEEEQRQTVFGAEKIDVIGSVPVFHCRVHGDTSKLNVTVSPPIVNFNSLEVGAIFEKELFLINNSDFEAPFKWLIGGEEEGIIVDFIPPTGSILPKQRYPVKLLLKCDRYQSFEISCLCEIANSDSIELFVRGATKPQTLRVDTPCIDFGTVETKKVLTDCVQISNTSLQELFWEVDIPENDAIICSPKLGMLRVGESVLVNVSIESFYSQIIKHSLVFKVKDGPPQFVEVHADIQEPKVILDKYYHDLGKSIKVGDEVEVKVRMKNISQIRAEYCWYDLGQFAAESRGYEIRLENEKGQLLPEEEAYTSVILKALSPTPSLEEVFPCFLQDDKTKFMGIKLIGSIIDSSNLVEQIGHTTA</sequence>
<proteinExistence type="predicted"/>
<evidence type="ECO:0000256" key="4">
    <source>
        <dbReference type="ARBA" id="ARBA00023069"/>
    </source>
</evidence>
<keyword evidence="8" id="KW-1185">Reference proteome</keyword>
<feature type="domain" description="HYDIN/VesB/CFA65-like Ig-like" evidence="6">
    <location>
        <begin position="546"/>
        <end position="639"/>
    </location>
</feature>
<keyword evidence="3" id="KW-0963">Cytoplasm</keyword>
<accession>A0AA88GCU6</accession>
<dbReference type="GO" id="GO:0005737">
    <property type="term" value="C:cytoplasm"/>
    <property type="evidence" value="ECO:0007669"/>
    <property type="project" value="TreeGrafter"/>
</dbReference>
<dbReference type="InterPro" id="IPR013783">
    <property type="entry name" value="Ig-like_fold"/>
</dbReference>
<gene>
    <name evidence="7" type="ORF">C9374_010199</name>
</gene>